<name>X1PGX8_9ZZZZ</name>
<gene>
    <name evidence="1" type="ORF">S06H3_47963</name>
</gene>
<evidence type="ECO:0000313" key="1">
    <source>
        <dbReference type="EMBL" id="GAI38280.1"/>
    </source>
</evidence>
<organism evidence="1">
    <name type="scientific">marine sediment metagenome</name>
    <dbReference type="NCBI Taxonomy" id="412755"/>
    <lineage>
        <taxon>unclassified sequences</taxon>
        <taxon>metagenomes</taxon>
        <taxon>ecological metagenomes</taxon>
    </lineage>
</organism>
<comment type="caution">
    <text evidence="1">The sequence shown here is derived from an EMBL/GenBank/DDBJ whole genome shotgun (WGS) entry which is preliminary data.</text>
</comment>
<protein>
    <submittedName>
        <fullName evidence="1">Uncharacterized protein</fullName>
    </submittedName>
</protein>
<reference evidence="1" key="1">
    <citation type="journal article" date="2014" name="Front. Microbiol.">
        <title>High frequency of phylogenetically diverse reductive dehalogenase-homologous genes in deep subseafloor sedimentary metagenomes.</title>
        <authorList>
            <person name="Kawai M."/>
            <person name="Futagami T."/>
            <person name="Toyoda A."/>
            <person name="Takaki Y."/>
            <person name="Nishi S."/>
            <person name="Hori S."/>
            <person name="Arai W."/>
            <person name="Tsubouchi T."/>
            <person name="Morono Y."/>
            <person name="Uchiyama I."/>
            <person name="Ito T."/>
            <person name="Fujiyama A."/>
            <person name="Inagaki F."/>
            <person name="Takami H."/>
        </authorList>
    </citation>
    <scope>NUCLEOTIDE SEQUENCE</scope>
    <source>
        <strain evidence="1">Expedition CK06-06</strain>
    </source>
</reference>
<accession>X1PGX8</accession>
<dbReference type="AlphaFoldDB" id="X1PGX8"/>
<proteinExistence type="predicted"/>
<dbReference type="EMBL" id="BARV01030169">
    <property type="protein sequence ID" value="GAI38280.1"/>
    <property type="molecule type" value="Genomic_DNA"/>
</dbReference>
<sequence length="90" mass="10466">MKPSMSYEGIRKYYLGEWNTCAGKDCDDGSQQIILSSVKSDKIYRFRVKDLYGENEQVLEYQEIIAKTPEYIKQRMAEAKQIQKGGEECL</sequence>